<feature type="transmembrane region" description="Helical" evidence="1">
    <location>
        <begin position="139"/>
        <end position="157"/>
    </location>
</feature>
<evidence type="ECO:0000313" key="2">
    <source>
        <dbReference type="EMBL" id="KTD86950.1"/>
    </source>
</evidence>
<dbReference type="EMBL" id="LCZJ02000018">
    <property type="protein sequence ID" value="KTD86950.1"/>
    <property type="molecule type" value="Genomic_DNA"/>
</dbReference>
<comment type="caution">
    <text evidence="2">The sequence shown here is derived from an EMBL/GenBank/DDBJ whole genome shotgun (WGS) entry which is preliminary data.</text>
</comment>
<evidence type="ECO:0000313" key="3">
    <source>
        <dbReference type="Proteomes" id="UP000054709"/>
    </source>
</evidence>
<dbReference type="InterPro" id="IPR021697">
    <property type="entry name" value="DUF3278"/>
</dbReference>
<dbReference type="Pfam" id="PF11683">
    <property type="entry name" value="DUF3278"/>
    <property type="match status" value="1"/>
</dbReference>
<feature type="transmembrane region" description="Helical" evidence="1">
    <location>
        <begin position="28"/>
        <end position="50"/>
    </location>
</feature>
<feature type="transmembrane region" description="Helical" evidence="1">
    <location>
        <begin position="56"/>
        <end position="76"/>
    </location>
</feature>
<dbReference type="OrthoDB" id="2622364at2"/>
<dbReference type="RefSeq" id="WP_060622515.1">
    <property type="nucleotide sequence ID" value="NZ_LCZJ02000018.1"/>
</dbReference>
<sequence length="165" mass="19154">MKNKMLNRLIGVTNDRDEYQLQEIYKELAFSGALMFYLSMALMFICLLVDTFKNTLSIGTIGLLIVNMIYASKVFFRIRKKELDSLECTSEEEYREKIKKLRKGGFQAGLYWGSLMFILNAYILPYLASGLIELTWSNFIIWLCGGIFFGVTMYFIGKSKVKKCY</sequence>
<evidence type="ECO:0008006" key="4">
    <source>
        <dbReference type="Google" id="ProtNLM"/>
    </source>
</evidence>
<keyword evidence="1" id="KW-0472">Membrane</keyword>
<accession>A0A0W1B019</accession>
<keyword evidence="1" id="KW-0812">Transmembrane</keyword>
<gene>
    <name evidence="2" type="ORF">UQ64_08865</name>
</gene>
<proteinExistence type="predicted"/>
<keyword evidence="1" id="KW-1133">Transmembrane helix</keyword>
<protein>
    <recommendedName>
        <fullName evidence="4">DUF3278 domain-containing protein</fullName>
    </recommendedName>
</protein>
<dbReference type="AlphaFoldDB" id="A0A0W1B019"/>
<keyword evidence="3" id="KW-1185">Reference proteome</keyword>
<feature type="transmembrane region" description="Helical" evidence="1">
    <location>
        <begin position="109"/>
        <end position="127"/>
    </location>
</feature>
<organism evidence="2 3">
    <name type="scientific">Paenibacillus etheri</name>
    <dbReference type="NCBI Taxonomy" id="1306852"/>
    <lineage>
        <taxon>Bacteria</taxon>
        <taxon>Bacillati</taxon>
        <taxon>Bacillota</taxon>
        <taxon>Bacilli</taxon>
        <taxon>Bacillales</taxon>
        <taxon>Paenibacillaceae</taxon>
        <taxon>Paenibacillus</taxon>
    </lineage>
</organism>
<reference evidence="2 3" key="1">
    <citation type="journal article" date="2015" name="Int. Biodeterior. Biodegradation">
        <title>Physiological and genetic screening methods for the isolation of methyl tert-butyl ether-degrading bacteria for bioremediation purposes.</title>
        <authorList>
            <person name="Guisado I.M."/>
            <person name="Purswani J."/>
            <person name="Gonzalez Lopez J."/>
            <person name="Pozo C."/>
        </authorList>
    </citation>
    <scope>NUCLEOTIDE SEQUENCE [LARGE SCALE GENOMIC DNA]</scope>
    <source>
        <strain evidence="2 3">SH7</strain>
    </source>
</reference>
<name>A0A0W1B019_9BACL</name>
<dbReference type="Proteomes" id="UP000054709">
    <property type="component" value="Unassembled WGS sequence"/>
</dbReference>
<evidence type="ECO:0000256" key="1">
    <source>
        <dbReference type="SAM" id="Phobius"/>
    </source>
</evidence>